<name>A0ACA9Q807_9GLOM</name>
<feature type="non-terminal residue" evidence="1">
    <location>
        <position position="1"/>
    </location>
</feature>
<accession>A0ACA9Q807</accession>
<protein>
    <submittedName>
        <fullName evidence="1">7356_t:CDS:1</fullName>
    </submittedName>
</protein>
<comment type="caution">
    <text evidence="1">The sequence shown here is derived from an EMBL/GenBank/DDBJ whole genome shotgun (WGS) entry which is preliminary data.</text>
</comment>
<evidence type="ECO:0000313" key="2">
    <source>
        <dbReference type="Proteomes" id="UP000789920"/>
    </source>
</evidence>
<evidence type="ECO:0000313" key="1">
    <source>
        <dbReference type="EMBL" id="CAG8740116.1"/>
    </source>
</evidence>
<organism evidence="1 2">
    <name type="scientific">Racocetra persica</name>
    <dbReference type="NCBI Taxonomy" id="160502"/>
    <lineage>
        <taxon>Eukaryota</taxon>
        <taxon>Fungi</taxon>
        <taxon>Fungi incertae sedis</taxon>
        <taxon>Mucoromycota</taxon>
        <taxon>Glomeromycotina</taxon>
        <taxon>Glomeromycetes</taxon>
        <taxon>Diversisporales</taxon>
        <taxon>Gigasporaceae</taxon>
        <taxon>Racocetra</taxon>
    </lineage>
</organism>
<dbReference type="Proteomes" id="UP000789920">
    <property type="component" value="Unassembled WGS sequence"/>
</dbReference>
<proteinExistence type="predicted"/>
<keyword evidence="2" id="KW-1185">Reference proteome</keyword>
<sequence>DIPNYLKEDWIFRKSKNMIEYQTEVLKIKHPSIFTDQNFNDVLSKTAFLLPNSDLSLNDFLYFIRSF</sequence>
<gene>
    <name evidence="1" type="ORF">RPERSI_LOCUS13063</name>
</gene>
<dbReference type="EMBL" id="CAJVQC010028596">
    <property type="protein sequence ID" value="CAG8740116.1"/>
    <property type="molecule type" value="Genomic_DNA"/>
</dbReference>
<reference evidence="1" key="1">
    <citation type="submission" date="2021-06" db="EMBL/GenBank/DDBJ databases">
        <authorList>
            <person name="Kallberg Y."/>
            <person name="Tangrot J."/>
            <person name="Rosling A."/>
        </authorList>
    </citation>
    <scope>NUCLEOTIDE SEQUENCE</scope>
    <source>
        <strain evidence="1">MA461A</strain>
    </source>
</reference>